<evidence type="ECO:0000313" key="1">
    <source>
        <dbReference type="EMBL" id="KFG72468.1"/>
    </source>
</evidence>
<comment type="caution">
    <text evidence="1">The sequence shown here is derived from an EMBL/GenBank/DDBJ whole genome shotgun (WGS) entry which is preliminary data.</text>
</comment>
<gene>
    <name evidence="1" type="ORF">FM21_16265</name>
</gene>
<reference evidence="1 2" key="1">
    <citation type="submission" date="2014-05" db="EMBL/GenBank/DDBJ databases">
        <title>Complete genome sequence of the Streptomyces mutabilis TRM45540.</title>
        <authorList>
            <person name="Luo X."/>
            <person name="Zhang L."/>
        </authorList>
    </citation>
    <scope>NUCLEOTIDE SEQUENCE [LARGE SCALE GENOMIC DNA]</scope>
    <source>
        <strain evidence="1 2">TRM45540</strain>
    </source>
</reference>
<dbReference type="AlphaFoldDB" id="A0A086MUA0"/>
<protein>
    <submittedName>
        <fullName evidence="1">Uncharacterized protein</fullName>
    </submittedName>
</protein>
<name>A0A086MUA0_9ACTN</name>
<evidence type="ECO:0000313" key="2">
    <source>
        <dbReference type="Proteomes" id="UP000029095"/>
    </source>
</evidence>
<dbReference type="HOGENOM" id="CLU_2156979_0_0_11"/>
<dbReference type="Proteomes" id="UP000029095">
    <property type="component" value="Unassembled WGS sequence"/>
</dbReference>
<proteinExistence type="predicted"/>
<sequence length="111" mass="11484">MACTVPCAQTARDQAAKPSRAQLLGVADAREAYALLDGPDLRTEQAGACHGLADGAHAVPGERLCVLGVGLRRVGDDDVAHASPFAICGYGRMNAAAMVLWARPRSGPRCA</sequence>
<organism evidence="1 2">
    <name type="scientific">Streptomyces mutabilis</name>
    <dbReference type="NCBI Taxonomy" id="67332"/>
    <lineage>
        <taxon>Bacteria</taxon>
        <taxon>Bacillati</taxon>
        <taxon>Actinomycetota</taxon>
        <taxon>Actinomycetes</taxon>
        <taxon>Kitasatosporales</taxon>
        <taxon>Streptomycetaceae</taxon>
        <taxon>Streptomyces</taxon>
    </lineage>
</organism>
<accession>A0A086MUA0</accession>
<keyword evidence="2" id="KW-1185">Reference proteome</keyword>
<dbReference type="EMBL" id="JNFQ01000002">
    <property type="protein sequence ID" value="KFG72468.1"/>
    <property type="molecule type" value="Genomic_DNA"/>
</dbReference>